<evidence type="ECO:0000313" key="7">
    <source>
        <dbReference type="EMBL" id="AIA56516.1"/>
    </source>
</evidence>
<dbReference type="HOGENOM" id="CLU_049421_0_0_6"/>
<reference evidence="7 8" key="1">
    <citation type="journal article" date="2009" name="J. Bacteriol.">
        <title>Draft genome sequence of the extremely acidophilic bacterium Acidithiobacillus caldus ATCC 51756 reveals metabolic versatility in the genus Acidithiobacillus.</title>
        <authorList>
            <person name="Valdes J."/>
            <person name="Quatrini R."/>
            <person name="Hallberg K."/>
            <person name="Dopson M."/>
            <person name="Valenzuela P.D."/>
            <person name="Holmes D.S."/>
        </authorList>
    </citation>
    <scope>NUCLEOTIDE SEQUENCE [LARGE SCALE GENOMIC DNA]</scope>
    <source>
        <strain evidence="8">ATCC 51756 / DSM 8584 / KU</strain>
    </source>
</reference>
<evidence type="ECO:0000256" key="4">
    <source>
        <dbReference type="ARBA" id="ARBA00022679"/>
    </source>
</evidence>
<proteinExistence type="predicted"/>
<keyword evidence="5" id="KW-0472">Membrane</keyword>
<dbReference type="GO" id="GO:0016746">
    <property type="term" value="F:acyltransferase activity"/>
    <property type="evidence" value="ECO:0007669"/>
    <property type="project" value="UniProtKB-KW"/>
</dbReference>
<dbReference type="EC" id="2.3.1.-" evidence="7"/>
<dbReference type="EMBL" id="CP005986">
    <property type="protein sequence ID" value="AIA56516.1"/>
    <property type="molecule type" value="Genomic_DNA"/>
</dbReference>
<evidence type="ECO:0000256" key="6">
    <source>
        <dbReference type="ARBA" id="ARBA00023315"/>
    </source>
</evidence>
<dbReference type="PANTHER" id="PTHR30606">
    <property type="entry name" value="LIPID A BIOSYNTHESIS LAUROYL ACYLTRANSFERASE"/>
    <property type="match status" value="1"/>
</dbReference>
<dbReference type="eggNOG" id="COG1560">
    <property type="taxonomic scope" value="Bacteria"/>
</dbReference>
<name>A0A060A2R6_ACICK</name>
<dbReference type="Proteomes" id="UP000005522">
    <property type="component" value="Chromosome"/>
</dbReference>
<keyword evidence="6 7" id="KW-0012">Acyltransferase</keyword>
<comment type="subcellular location">
    <subcellularLocation>
        <location evidence="1">Cell inner membrane</location>
    </subcellularLocation>
</comment>
<sequence>MFASTSAPSPSLGQRFTAGTAVALMHLSARLPRRARLGLAHRLGDLAWVLVPRARRVARRNLEIAFPEYTTVQRRRLLRAHFHALGEALLELGPLWLWPLPRALGLIREVKGAEAVDAALATGKGVVLFTAHLGSWEAAVQYIGQRWPVTVLYMATRNPLINDHLVTGRSRSGARLVAKEGGIRPLLQALQRSEIVGILPDQNVDPREGVFAPFFGRPACTTPLLGRLADRRQSAVFGLFAYRLEGGAGFRLEILPMPEGFPSGDPEADATAMNAVLEGAIRQAPAQYWWVHRRYKDPAPGWDYPYG</sequence>
<protein>
    <submittedName>
        <fullName evidence="7">Lipid A biosynthesis lauroyl acyltransferase</fullName>
        <ecNumber evidence="7">2.3.1.-</ecNumber>
    </submittedName>
</protein>
<evidence type="ECO:0000256" key="1">
    <source>
        <dbReference type="ARBA" id="ARBA00004533"/>
    </source>
</evidence>
<keyword evidence="4 7" id="KW-0808">Transferase</keyword>
<dbReference type="CDD" id="cd07984">
    <property type="entry name" value="LPLAT_LABLAT-like"/>
    <property type="match status" value="1"/>
</dbReference>
<dbReference type="GeneID" id="92932733"/>
<keyword evidence="3" id="KW-0997">Cell inner membrane</keyword>
<dbReference type="RefSeq" id="WP_004869455.1">
    <property type="nucleotide sequence ID" value="NZ_CP005986.1"/>
</dbReference>
<keyword evidence="2" id="KW-1003">Cell membrane</keyword>
<dbReference type="InterPro" id="IPR004960">
    <property type="entry name" value="LipA_acyltrans"/>
</dbReference>
<accession>A0A060A2R6</accession>
<evidence type="ECO:0000256" key="5">
    <source>
        <dbReference type="ARBA" id="ARBA00023136"/>
    </source>
</evidence>
<dbReference type="KEGG" id="acz:Acaty_c2678"/>
<dbReference type="AlphaFoldDB" id="A0A060A2R6"/>
<dbReference type="PIRSF" id="PIRSF026649">
    <property type="entry name" value="MsbB"/>
    <property type="match status" value="1"/>
</dbReference>
<evidence type="ECO:0000256" key="3">
    <source>
        <dbReference type="ARBA" id="ARBA00022519"/>
    </source>
</evidence>
<dbReference type="Pfam" id="PF03279">
    <property type="entry name" value="Lip_A_acyltrans"/>
    <property type="match status" value="1"/>
</dbReference>
<dbReference type="GO" id="GO:0005886">
    <property type="term" value="C:plasma membrane"/>
    <property type="evidence" value="ECO:0007669"/>
    <property type="project" value="UniProtKB-SubCell"/>
</dbReference>
<evidence type="ECO:0000256" key="2">
    <source>
        <dbReference type="ARBA" id="ARBA00022475"/>
    </source>
</evidence>
<dbReference type="GO" id="GO:0009247">
    <property type="term" value="P:glycolipid biosynthetic process"/>
    <property type="evidence" value="ECO:0007669"/>
    <property type="project" value="UniProtKB-ARBA"/>
</dbReference>
<organism evidence="7 8">
    <name type="scientific">Acidithiobacillus caldus (strain ATCC 51756 / DSM 8584 / KU)</name>
    <dbReference type="NCBI Taxonomy" id="637389"/>
    <lineage>
        <taxon>Bacteria</taxon>
        <taxon>Pseudomonadati</taxon>
        <taxon>Pseudomonadota</taxon>
        <taxon>Acidithiobacillia</taxon>
        <taxon>Acidithiobacillales</taxon>
        <taxon>Acidithiobacillaceae</taxon>
        <taxon>Acidithiobacillus</taxon>
    </lineage>
</organism>
<evidence type="ECO:0000313" key="8">
    <source>
        <dbReference type="Proteomes" id="UP000005522"/>
    </source>
</evidence>
<dbReference type="PANTHER" id="PTHR30606:SF10">
    <property type="entry name" value="PHOSPHATIDYLINOSITOL MANNOSIDE ACYLTRANSFERASE"/>
    <property type="match status" value="1"/>
</dbReference>
<gene>
    <name evidence="7" type="ORF">Acaty_c2678</name>
</gene>